<keyword evidence="5 16" id="KW-0812">Transmembrane</keyword>
<dbReference type="Pfam" id="PF13491">
    <property type="entry name" value="FtsK_4TM"/>
    <property type="match status" value="1"/>
</dbReference>
<evidence type="ECO:0000313" key="18">
    <source>
        <dbReference type="EMBL" id="PIP60197.1"/>
    </source>
</evidence>
<reference evidence="18 19" key="1">
    <citation type="submission" date="2017-09" db="EMBL/GenBank/DDBJ databases">
        <title>Depth-based differentiation of microbial function through sediment-hosted aquifers and enrichment of novel symbionts in the deep terrestrial subsurface.</title>
        <authorList>
            <person name="Probst A.J."/>
            <person name="Ladd B."/>
            <person name="Jarett J.K."/>
            <person name="Geller-Mcgrath D.E."/>
            <person name="Sieber C.M."/>
            <person name="Emerson J.B."/>
            <person name="Anantharaman K."/>
            <person name="Thomas B.C."/>
            <person name="Malmstrom R."/>
            <person name="Stieglmeier M."/>
            <person name="Klingl A."/>
            <person name="Woyke T."/>
            <person name="Ryan C.M."/>
            <person name="Banfield J.F."/>
        </authorList>
    </citation>
    <scope>NUCLEOTIDE SEQUENCE [LARGE SCALE GENOMIC DNA]</scope>
    <source>
        <strain evidence="18">CG22_combo_CG10-13_8_21_14_all_47_17</strain>
    </source>
</reference>
<keyword evidence="6 14" id="KW-0547">Nucleotide-binding</keyword>
<dbReference type="SUPFAM" id="SSF52540">
    <property type="entry name" value="P-loop containing nucleoside triphosphate hydrolases"/>
    <property type="match status" value="1"/>
</dbReference>
<keyword evidence="7" id="KW-0159">Chromosome partition</keyword>
<evidence type="ECO:0000256" key="8">
    <source>
        <dbReference type="ARBA" id="ARBA00022840"/>
    </source>
</evidence>
<dbReference type="SMART" id="SM00843">
    <property type="entry name" value="Ftsk_gamma"/>
    <property type="match status" value="1"/>
</dbReference>
<evidence type="ECO:0000256" key="12">
    <source>
        <dbReference type="ARBA" id="ARBA00023306"/>
    </source>
</evidence>
<feature type="transmembrane region" description="Helical" evidence="16">
    <location>
        <begin position="52"/>
        <end position="76"/>
    </location>
</feature>
<dbReference type="InterPro" id="IPR003593">
    <property type="entry name" value="AAA+_ATPase"/>
</dbReference>
<feature type="domain" description="FtsK" evidence="17">
    <location>
        <begin position="388"/>
        <end position="574"/>
    </location>
</feature>
<evidence type="ECO:0000256" key="11">
    <source>
        <dbReference type="ARBA" id="ARBA00023136"/>
    </source>
</evidence>
<evidence type="ECO:0000256" key="9">
    <source>
        <dbReference type="ARBA" id="ARBA00022989"/>
    </source>
</evidence>
<keyword evidence="4 18" id="KW-0132">Cell division</keyword>
<dbReference type="SMART" id="SM00382">
    <property type="entry name" value="AAA"/>
    <property type="match status" value="1"/>
</dbReference>
<gene>
    <name evidence="18" type="ORF">COX00_04725</name>
</gene>
<feature type="transmembrane region" description="Helical" evidence="16">
    <location>
        <begin position="88"/>
        <end position="109"/>
    </location>
</feature>
<accession>A0A2H0BR85</accession>
<organism evidence="18 19">
    <name type="scientific">Candidatus Uhrbacteria bacterium CG22_combo_CG10-13_8_21_14_all_47_17</name>
    <dbReference type="NCBI Taxonomy" id="1975041"/>
    <lineage>
        <taxon>Bacteria</taxon>
        <taxon>Candidatus Uhriibacteriota</taxon>
    </lineage>
</organism>
<evidence type="ECO:0000256" key="14">
    <source>
        <dbReference type="PROSITE-ProRule" id="PRU00289"/>
    </source>
</evidence>
<feature type="compositionally biased region" description="Basic and acidic residues" evidence="15">
    <location>
        <begin position="709"/>
        <end position="719"/>
    </location>
</feature>
<dbReference type="Gene3D" id="3.30.980.40">
    <property type="match status" value="1"/>
</dbReference>
<dbReference type="InterPro" id="IPR050206">
    <property type="entry name" value="FtsK/SpoIIIE/SftA"/>
</dbReference>
<dbReference type="PANTHER" id="PTHR22683">
    <property type="entry name" value="SPORULATION PROTEIN RELATED"/>
    <property type="match status" value="1"/>
</dbReference>
<comment type="subcellular location">
    <subcellularLocation>
        <location evidence="1">Cell membrane</location>
        <topology evidence="1">Multi-pass membrane protein</topology>
    </subcellularLocation>
</comment>
<evidence type="ECO:0000259" key="17">
    <source>
        <dbReference type="PROSITE" id="PS50901"/>
    </source>
</evidence>
<dbReference type="AlphaFoldDB" id="A0A2H0BR85"/>
<dbReference type="GO" id="GO:0003677">
    <property type="term" value="F:DNA binding"/>
    <property type="evidence" value="ECO:0007669"/>
    <property type="project" value="UniProtKB-KW"/>
</dbReference>
<keyword evidence="9 16" id="KW-1133">Transmembrane helix</keyword>
<dbReference type="GO" id="GO:0005886">
    <property type="term" value="C:plasma membrane"/>
    <property type="evidence" value="ECO:0007669"/>
    <property type="project" value="UniProtKB-SubCell"/>
</dbReference>
<evidence type="ECO:0000256" key="16">
    <source>
        <dbReference type="SAM" id="Phobius"/>
    </source>
</evidence>
<dbReference type="InterPro" id="IPR025199">
    <property type="entry name" value="FtsK_4TM"/>
</dbReference>
<feature type="compositionally biased region" description="Acidic residues" evidence="15">
    <location>
        <begin position="720"/>
        <end position="750"/>
    </location>
</feature>
<feature type="region of interest" description="Disordered" evidence="15">
    <location>
        <begin position="702"/>
        <end position="750"/>
    </location>
</feature>
<dbReference type="InterPro" id="IPR018541">
    <property type="entry name" value="Ftsk_gamma"/>
</dbReference>
<evidence type="ECO:0000256" key="5">
    <source>
        <dbReference type="ARBA" id="ARBA00022692"/>
    </source>
</evidence>
<dbReference type="EMBL" id="PCSZ01000078">
    <property type="protein sequence ID" value="PIP60197.1"/>
    <property type="molecule type" value="Genomic_DNA"/>
</dbReference>
<dbReference type="Pfam" id="PF09397">
    <property type="entry name" value="FtsK_gamma"/>
    <property type="match status" value="1"/>
</dbReference>
<evidence type="ECO:0000313" key="19">
    <source>
        <dbReference type="Proteomes" id="UP000231581"/>
    </source>
</evidence>
<evidence type="ECO:0000256" key="7">
    <source>
        <dbReference type="ARBA" id="ARBA00022829"/>
    </source>
</evidence>
<feature type="transmembrane region" description="Helical" evidence="16">
    <location>
        <begin position="21"/>
        <end position="46"/>
    </location>
</feature>
<dbReference type="GO" id="GO:0005524">
    <property type="term" value="F:ATP binding"/>
    <property type="evidence" value="ECO:0007669"/>
    <property type="project" value="UniProtKB-UniRule"/>
</dbReference>
<dbReference type="InterPro" id="IPR041027">
    <property type="entry name" value="FtsK_alpha"/>
</dbReference>
<sequence>MARRRRKVAVDFSVDPETRKGVGIVFLFAFSVLMLLGIFGLAGALGQALDAAVSYVFGWDRLLLPFFLIAWAYHILAPERLPLKFSNTIGFLLFFLTLNPLVHAVTFAGNLQVGEAALQTAGGKLGEVISIPLVNMLGMAGAATILSAIFVMALLLMFNATLRQVLFVLDITWKALAVFARGLLMPIRRLMEKRNQSKPLALHEIEGEDEEDEEEEEGEFSEGEYFEEDEEEEEDSDEEDAQPARPKKRKRRYPKIDIPFDLLDRRDQRPTSGDILHNREVIRRTFETFGINVEMSEVAVGPTVTQFALKPAEGVKLSRITGLHNDLALSLAAHPIRIEAPIPGKSLVGVEVPNQSVATVGLREMLETKEFRDSKGMLSFVLGKDVAGKPWVSDLAKMPHLLVAGATGSGKSVCLNTIIMSFLYTRSPDEVKFIMVDPKRVELQVYNGIPHLVTPVITRVPETVNALKWALREMDRRYDLLAKFGSRDLSTYNGRVEEKLPYLIIFIDELADLMATSASEVEGPIVRLAQMSRAVGIHLVLATQRPSVDVITGLIKANIPGRIAFSVASTTDSRTILDQQGAEKLLGRGDMLYSTAEMAMLKRIQGSFVSEPEIQRVVEFIKSTYEPADYDHSITEKQGAGGTRFSGGGGLDGDADTDPLLSDAKDEILRAGKASASLLQRRLKVGYARAARILDILEEEGFIGPSDGAKPREILQTERDIEDEEEMEDEEEGEYEDTEEGAEDEEEGEY</sequence>
<dbReference type="InterPro" id="IPR036390">
    <property type="entry name" value="WH_DNA-bd_sf"/>
</dbReference>
<dbReference type="PANTHER" id="PTHR22683:SF41">
    <property type="entry name" value="DNA TRANSLOCASE FTSK"/>
    <property type="match status" value="1"/>
</dbReference>
<evidence type="ECO:0000256" key="6">
    <source>
        <dbReference type="ARBA" id="ARBA00022741"/>
    </source>
</evidence>
<dbReference type="Pfam" id="PF17854">
    <property type="entry name" value="FtsK_alpha"/>
    <property type="match status" value="1"/>
</dbReference>
<evidence type="ECO:0000256" key="10">
    <source>
        <dbReference type="ARBA" id="ARBA00023125"/>
    </source>
</evidence>
<feature type="binding site" evidence="14">
    <location>
        <begin position="405"/>
        <end position="412"/>
    </location>
    <ligand>
        <name>ATP</name>
        <dbReference type="ChEBI" id="CHEBI:30616"/>
    </ligand>
</feature>
<feature type="compositionally biased region" description="Acidic residues" evidence="15">
    <location>
        <begin position="206"/>
        <end position="241"/>
    </location>
</feature>
<evidence type="ECO:0000256" key="3">
    <source>
        <dbReference type="ARBA" id="ARBA00022475"/>
    </source>
</evidence>
<evidence type="ECO:0000256" key="15">
    <source>
        <dbReference type="SAM" id="MobiDB-lite"/>
    </source>
</evidence>
<feature type="transmembrane region" description="Helical" evidence="16">
    <location>
        <begin position="165"/>
        <end position="184"/>
    </location>
</feature>
<dbReference type="Pfam" id="PF01580">
    <property type="entry name" value="FtsK_SpoIIIE"/>
    <property type="match status" value="1"/>
</dbReference>
<feature type="compositionally biased region" description="Gly residues" evidence="15">
    <location>
        <begin position="639"/>
        <end position="652"/>
    </location>
</feature>
<dbReference type="Proteomes" id="UP000231581">
    <property type="component" value="Unassembled WGS sequence"/>
</dbReference>
<evidence type="ECO:0000256" key="2">
    <source>
        <dbReference type="ARBA" id="ARBA00006474"/>
    </source>
</evidence>
<keyword evidence="3" id="KW-1003">Cell membrane</keyword>
<keyword evidence="8 14" id="KW-0067">ATP-binding</keyword>
<feature type="region of interest" description="Disordered" evidence="15">
    <location>
        <begin position="632"/>
        <end position="658"/>
    </location>
</feature>
<dbReference type="SUPFAM" id="SSF46785">
    <property type="entry name" value="Winged helix' DNA-binding domain"/>
    <property type="match status" value="1"/>
</dbReference>
<comment type="caution">
    <text evidence="18">The sequence shown here is derived from an EMBL/GenBank/DDBJ whole genome shotgun (WGS) entry which is preliminary data.</text>
</comment>
<dbReference type="Gene3D" id="3.40.50.300">
    <property type="entry name" value="P-loop containing nucleotide triphosphate hydrolases"/>
    <property type="match status" value="1"/>
</dbReference>
<protein>
    <submittedName>
        <fullName evidence="18">Cell division protein FtsK</fullName>
    </submittedName>
</protein>
<proteinExistence type="inferred from homology"/>
<comment type="similarity">
    <text evidence="2">Belongs to the FtsK/SpoIIIE/SftA family.</text>
</comment>
<dbReference type="GO" id="GO:0051301">
    <property type="term" value="P:cell division"/>
    <property type="evidence" value="ECO:0007669"/>
    <property type="project" value="UniProtKB-KW"/>
</dbReference>
<keyword evidence="11 16" id="KW-0472">Membrane</keyword>
<evidence type="ECO:0000256" key="4">
    <source>
        <dbReference type="ARBA" id="ARBA00022618"/>
    </source>
</evidence>
<evidence type="ECO:0000256" key="13">
    <source>
        <dbReference type="ARBA" id="ARBA00025923"/>
    </source>
</evidence>
<feature type="region of interest" description="Disordered" evidence="15">
    <location>
        <begin position="200"/>
        <end position="250"/>
    </location>
</feature>
<dbReference type="CDD" id="cd01127">
    <property type="entry name" value="TrwB_TraG_TraD_VirD4"/>
    <property type="match status" value="1"/>
</dbReference>
<dbReference type="Gene3D" id="1.10.10.10">
    <property type="entry name" value="Winged helix-like DNA-binding domain superfamily/Winged helix DNA-binding domain"/>
    <property type="match status" value="1"/>
</dbReference>
<dbReference type="InterPro" id="IPR002543">
    <property type="entry name" value="FtsK_dom"/>
</dbReference>
<dbReference type="PROSITE" id="PS50901">
    <property type="entry name" value="FTSK"/>
    <property type="match status" value="1"/>
</dbReference>
<dbReference type="GO" id="GO:0007059">
    <property type="term" value="P:chromosome segregation"/>
    <property type="evidence" value="ECO:0007669"/>
    <property type="project" value="UniProtKB-KW"/>
</dbReference>
<keyword evidence="10" id="KW-0238">DNA-binding</keyword>
<dbReference type="InterPro" id="IPR027417">
    <property type="entry name" value="P-loop_NTPase"/>
</dbReference>
<evidence type="ECO:0000256" key="1">
    <source>
        <dbReference type="ARBA" id="ARBA00004651"/>
    </source>
</evidence>
<keyword evidence="12" id="KW-0131">Cell cycle</keyword>
<dbReference type="InterPro" id="IPR036388">
    <property type="entry name" value="WH-like_DNA-bd_sf"/>
</dbReference>
<comment type="subunit">
    <text evidence="13">Homohexamer. Forms a ring that surrounds DNA.</text>
</comment>
<name>A0A2H0BR85_9BACT</name>
<feature type="transmembrane region" description="Helical" evidence="16">
    <location>
        <begin position="129"/>
        <end position="158"/>
    </location>
</feature>